<dbReference type="EMBL" id="CAKOAT010297376">
    <property type="protein sequence ID" value="CAH8361066.1"/>
    <property type="molecule type" value="Genomic_DNA"/>
</dbReference>
<protein>
    <submittedName>
        <fullName evidence="2">Uncharacterized protein</fullName>
    </submittedName>
</protein>
<comment type="caution">
    <text evidence="2">The sequence shown here is derived from an EMBL/GenBank/DDBJ whole genome shotgun (WGS) entry which is preliminary data.</text>
</comment>
<evidence type="ECO:0000313" key="2">
    <source>
        <dbReference type="EMBL" id="CAH8361066.1"/>
    </source>
</evidence>
<feature type="region of interest" description="Disordered" evidence="1">
    <location>
        <begin position="30"/>
        <end position="54"/>
    </location>
</feature>
<accession>A0ABC8KYT6</accession>
<dbReference type="AlphaFoldDB" id="A0ABC8KYT6"/>
<sequence length="141" mass="15295">MGNTSKSTTMGYTSSCTTVGNTAKCPTMGQQWGPTSAVPQWGSSPTTHQWGSSQDAPQYISLSNVQRGFSLETGVQTTTNENEDHVSENVARGVSPEFGFTNYAYTSKTSRPKRGGLFNIWGSERELNLNETHESDSTSDN</sequence>
<evidence type="ECO:0000256" key="1">
    <source>
        <dbReference type="SAM" id="MobiDB-lite"/>
    </source>
</evidence>
<reference evidence="2 3" key="1">
    <citation type="submission" date="2022-03" db="EMBL/GenBank/DDBJ databases">
        <authorList>
            <person name="Macdonald S."/>
            <person name="Ahmed S."/>
            <person name="Newling K."/>
        </authorList>
    </citation>
    <scope>NUCLEOTIDE SEQUENCE [LARGE SCALE GENOMIC DNA]</scope>
</reference>
<name>A0ABC8KYT6_ERUVS</name>
<evidence type="ECO:0000313" key="3">
    <source>
        <dbReference type="Proteomes" id="UP001642260"/>
    </source>
</evidence>
<proteinExistence type="predicted"/>
<dbReference type="Proteomes" id="UP001642260">
    <property type="component" value="Unassembled WGS sequence"/>
</dbReference>
<keyword evidence="3" id="KW-1185">Reference proteome</keyword>
<organism evidence="2 3">
    <name type="scientific">Eruca vesicaria subsp. sativa</name>
    <name type="common">Garden rocket</name>
    <name type="synonym">Eruca sativa</name>
    <dbReference type="NCBI Taxonomy" id="29727"/>
    <lineage>
        <taxon>Eukaryota</taxon>
        <taxon>Viridiplantae</taxon>
        <taxon>Streptophyta</taxon>
        <taxon>Embryophyta</taxon>
        <taxon>Tracheophyta</taxon>
        <taxon>Spermatophyta</taxon>
        <taxon>Magnoliopsida</taxon>
        <taxon>eudicotyledons</taxon>
        <taxon>Gunneridae</taxon>
        <taxon>Pentapetalae</taxon>
        <taxon>rosids</taxon>
        <taxon>malvids</taxon>
        <taxon>Brassicales</taxon>
        <taxon>Brassicaceae</taxon>
        <taxon>Brassiceae</taxon>
        <taxon>Eruca</taxon>
    </lineage>
</organism>
<gene>
    <name evidence="2" type="ORF">ERUC_LOCUS26822</name>
</gene>